<gene>
    <name evidence="2" type="ORF">HZA61_17180</name>
</gene>
<comment type="caution">
    <text evidence="2">The sequence shown here is derived from an EMBL/GenBank/DDBJ whole genome shotgun (WGS) entry which is preliminary data.</text>
</comment>
<feature type="chain" id="PRO_5037828295" description="CHRD domain-containing protein" evidence="1">
    <location>
        <begin position="26"/>
        <end position="189"/>
    </location>
</feature>
<dbReference type="AlphaFoldDB" id="A0A933W4N1"/>
<proteinExistence type="predicted"/>
<protein>
    <recommendedName>
        <fullName evidence="4">CHRD domain-containing protein</fullName>
    </recommendedName>
</protein>
<reference evidence="2" key="1">
    <citation type="submission" date="2020-07" db="EMBL/GenBank/DDBJ databases">
        <title>Huge and variable diversity of episymbiotic CPR bacteria and DPANN archaea in groundwater ecosystems.</title>
        <authorList>
            <person name="He C.Y."/>
            <person name="Keren R."/>
            <person name="Whittaker M."/>
            <person name="Farag I.F."/>
            <person name="Doudna J."/>
            <person name="Cate J.H.D."/>
            <person name="Banfield J.F."/>
        </authorList>
    </citation>
    <scope>NUCLEOTIDE SEQUENCE</scope>
    <source>
        <strain evidence="2">NC_groundwater_1813_Pr3_B-0.1um_71_17</strain>
    </source>
</reference>
<organism evidence="2 3">
    <name type="scientific">Eiseniibacteriota bacterium</name>
    <dbReference type="NCBI Taxonomy" id="2212470"/>
    <lineage>
        <taxon>Bacteria</taxon>
        <taxon>Candidatus Eiseniibacteriota</taxon>
    </lineage>
</organism>
<evidence type="ECO:0000313" key="3">
    <source>
        <dbReference type="Proteomes" id="UP000696931"/>
    </source>
</evidence>
<dbReference type="Proteomes" id="UP000696931">
    <property type="component" value="Unassembled WGS sequence"/>
</dbReference>
<name>A0A933W4N1_UNCEI</name>
<evidence type="ECO:0008006" key="4">
    <source>
        <dbReference type="Google" id="ProtNLM"/>
    </source>
</evidence>
<accession>A0A933W4N1</accession>
<feature type="signal peptide" evidence="1">
    <location>
        <begin position="1"/>
        <end position="25"/>
    </location>
</feature>
<evidence type="ECO:0000313" key="2">
    <source>
        <dbReference type="EMBL" id="MBI5171223.1"/>
    </source>
</evidence>
<evidence type="ECO:0000256" key="1">
    <source>
        <dbReference type="SAM" id="SignalP"/>
    </source>
</evidence>
<dbReference type="EMBL" id="JACRIW010000123">
    <property type="protein sequence ID" value="MBI5171223.1"/>
    <property type="molecule type" value="Genomic_DNA"/>
</dbReference>
<sequence length="189" mass="20377">MRPSRCTCLVLLVFALAFMAAPATATTLIRQGVKQLARENAVVLTARVVDLYTHWNEDHSFIVTDVTLRPSQVYKGAQSSRDVRITLLGGTIGDITTLVIGGPELVPGSEYLFFLNDEELPGGRVHTTVRDLVQGVFQIERTKGRALARSLAIGHPLLADADGRTEPAGGVNGLDLEALEAEVRASITE</sequence>
<keyword evidence="1" id="KW-0732">Signal</keyword>